<evidence type="ECO:0000256" key="12">
    <source>
        <dbReference type="SAM" id="MobiDB-lite"/>
    </source>
</evidence>
<dbReference type="InterPro" id="IPR013083">
    <property type="entry name" value="Znf_RING/FYVE/PHD"/>
</dbReference>
<dbReference type="SUPFAM" id="SSF57850">
    <property type="entry name" value="RING/U-box"/>
    <property type="match status" value="1"/>
</dbReference>
<evidence type="ECO:0000256" key="6">
    <source>
        <dbReference type="ARBA" id="ARBA00007930"/>
    </source>
</evidence>
<evidence type="ECO:0000256" key="8">
    <source>
        <dbReference type="ARBA" id="ARBA00022786"/>
    </source>
</evidence>
<evidence type="ECO:0000256" key="2">
    <source>
        <dbReference type="ARBA" id="ARBA00000971"/>
    </source>
</evidence>
<keyword evidence="11" id="KW-0539">Nucleus</keyword>
<feature type="region of interest" description="Disordered" evidence="12">
    <location>
        <begin position="210"/>
        <end position="239"/>
    </location>
</feature>
<organism evidence="15 16">
    <name type="scientific">Calocera cornea HHB12733</name>
    <dbReference type="NCBI Taxonomy" id="1353952"/>
    <lineage>
        <taxon>Eukaryota</taxon>
        <taxon>Fungi</taxon>
        <taxon>Dikarya</taxon>
        <taxon>Basidiomycota</taxon>
        <taxon>Agaricomycotina</taxon>
        <taxon>Dacrymycetes</taxon>
        <taxon>Dacrymycetales</taxon>
        <taxon>Dacrymycetaceae</taxon>
        <taxon>Calocera</taxon>
    </lineage>
</organism>
<dbReference type="PRINTS" id="PR00153">
    <property type="entry name" value="CSAPPISMRASE"/>
</dbReference>
<dbReference type="GO" id="GO:0000209">
    <property type="term" value="P:protein polyubiquitination"/>
    <property type="evidence" value="ECO:0007669"/>
    <property type="project" value="TreeGrafter"/>
</dbReference>
<dbReference type="InterPro" id="IPR029000">
    <property type="entry name" value="Cyclophilin-like_dom_sf"/>
</dbReference>
<dbReference type="FunCoup" id="A0A165FQM0">
    <property type="interactions" value="555"/>
</dbReference>
<dbReference type="FunFam" id="3.30.40.10:FF:000079">
    <property type="entry name" value="Peptidyl-prolyl cis-trans isomerase 2"/>
    <property type="match status" value="1"/>
</dbReference>
<comment type="similarity">
    <text evidence="6">Belongs to the cyclophilin-type PPIase family. PPIL2 subfamily.</text>
</comment>
<comment type="catalytic activity">
    <reaction evidence="1">
        <text>S-ubiquitinyl-[E2 ubiquitin-conjugating enzyme]-L-cysteine + [acceptor protein]-L-lysine = [E2 ubiquitin-conjugating enzyme]-L-cysteine + N(6)-ubiquitinyl-[acceptor protein]-L-lysine.</text>
        <dbReference type="EC" id="2.3.2.27"/>
    </reaction>
</comment>
<keyword evidence="8" id="KW-0833">Ubl conjugation pathway</keyword>
<dbReference type="PROSITE" id="PS50072">
    <property type="entry name" value="CSA_PPIASE_2"/>
    <property type="match status" value="1"/>
</dbReference>
<dbReference type="FunFam" id="2.40.100.10:FF:000014">
    <property type="entry name" value="Peptidyl-prolyl cis-trans isomerase cyp65"/>
    <property type="match status" value="1"/>
</dbReference>
<dbReference type="Gene3D" id="2.40.100.10">
    <property type="entry name" value="Cyclophilin-like"/>
    <property type="match status" value="1"/>
</dbReference>
<evidence type="ECO:0000256" key="4">
    <source>
        <dbReference type="ARBA" id="ARBA00004123"/>
    </source>
</evidence>
<protein>
    <submittedName>
        <fullName evidence="15">Peptidylprolyl isomerase-like protein 2</fullName>
    </submittedName>
</protein>
<evidence type="ECO:0000259" key="14">
    <source>
        <dbReference type="PROSITE" id="PS51698"/>
    </source>
</evidence>
<feature type="domain" description="U-box" evidence="14">
    <location>
        <begin position="41"/>
        <end position="119"/>
    </location>
</feature>
<evidence type="ECO:0000256" key="11">
    <source>
        <dbReference type="ARBA" id="ARBA00023242"/>
    </source>
</evidence>
<evidence type="ECO:0000259" key="13">
    <source>
        <dbReference type="PROSITE" id="PS50072"/>
    </source>
</evidence>
<proteinExistence type="inferred from homology"/>
<dbReference type="OrthoDB" id="407558at2759"/>
<evidence type="ECO:0000256" key="1">
    <source>
        <dbReference type="ARBA" id="ARBA00000900"/>
    </source>
</evidence>
<dbReference type="Proteomes" id="UP000076842">
    <property type="component" value="Unassembled WGS sequence"/>
</dbReference>
<gene>
    <name evidence="15" type="ORF">CALCODRAFT_517683</name>
</gene>
<evidence type="ECO:0000256" key="10">
    <source>
        <dbReference type="ARBA" id="ARBA00023235"/>
    </source>
</evidence>
<evidence type="ECO:0000313" key="15">
    <source>
        <dbReference type="EMBL" id="KZT57076.1"/>
    </source>
</evidence>
<dbReference type="Gene3D" id="3.30.40.10">
    <property type="entry name" value="Zinc/RING finger domain, C3HC4 (zinc finger)"/>
    <property type="match status" value="1"/>
</dbReference>
<keyword evidence="10 15" id="KW-0413">Isomerase</keyword>
<dbReference type="PANTHER" id="PTHR45625">
    <property type="entry name" value="PEPTIDYL-PROLYL CIS-TRANS ISOMERASE-RELATED"/>
    <property type="match status" value="1"/>
</dbReference>
<dbReference type="GO" id="GO:0003755">
    <property type="term" value="F:peptidyl-prolyl cis-trans isomerase activity"/>
    <property type="evidence" value="ECO:0007669"/>
    <property type="project" value="UniProtKB-KW"/>
</dbReference>
<keyword evidence="9" id="KW-0697">Rotamase</keyword>
<feature type="compositionally biased region" description="Basic and acidic residues" evidence="12">
    <location>
        <begin position="211"/>
        <end position="236"/>
    </location>
</feature>
<dbReference type="PROSITE" id="PS00170">
    <property type="entry name" value="CSA_PPIASE_1"/>
    <property type="match status" value="1"/>
</dbReference>
<evidence type="ECO:0000256" key="5">
    <source>
        <dbReference type="ARBA" id="ARBA00004906"/>
    </source>
</evidence>
<dbReference type="GO" id="GO:0006457">
    <property type="term" value="P:protein folding"/>
    <property type="evidence" value="ECO:0007669"/>
    <property type="project" value="InterPro"/>
</dbReference>
<feature type="region of interest" description="Disordered" evidence="12">
    <location>
        <begin position="17"/>
        <end position="37"/>
    </location>
</feature>
<dbReference type="InterPro" id="IPR044666">
    <property type="entry name" value="Cyclophilin_A-like"/>
</dbReference>
<feature type="domain" description="PPIase cyclophilin-type" evidence="13">
    <location>
        <begin position="315"/>
        <end position="461"/>
    </location>
</feature>
<evidence type="ECO:0000313" key="16">
    <source>
        <dbReference type="Proteomes" id="UP000076842"/>
    </source>
</evidence>
<dbReference type="SMART" id="SM00504">
    <property type="entry name" value="Ubox"/>
    <property type="match status" value="1"/>
</dbReference>
<name>A0A165FQM0_9BASI</name>
<sequence>MGHGNSNKLYITHAEHTGAAGGQHTASSSGFRAKPTGSDLQQLPFDSCALSLQPFDNPVVVREPDGTGNVFDLMNIVPWIKKHGTNPVTGKPLATADLLTLHYHRNPTTGQYHDPVTFKPFNEHSHIVALATSGNVFSWDTVDTLCVKTKAWRDLVDDTPFKRSDIITLQDPHNVEQRRVARFEHVQRPVEKGEEKQEINESLAKVLKRTTGKDITEKKESEEGEATKAKAPEKSKPAAVIAAPRKKQEAYNAAGYTNNAASASFTSTASDLATANSQLLIDEEEFMFESISSATKEKDRAKMKAYVRVLTNLGGSLNLELHCDRAPKTCYNFLTLARRGYYDETVFHRLIPGFMVQGGDPTGTGKGGESCWGTPFRDEWDVKGAYKHDARGVVSMANHGAATNGSQFFITFKPAPHLDKKHTVFGKLVGGEDVLDRIEAVPVKKGTDSPLSAIKITGIEIFQDPFEDYKARLARKLSRQAERTAEKAAPKADDRTTWLGTKLGEKGRGQALDMAGVGVGRYLKRAAEETPAAVAGGDRKKQKTLGFGDFSSW</sequence>
<dbReference type="GO" id="GO:0061630">
    <property type="term" value="F:ubiquitin protein ligase activity"/>
    <property type="evidence" value="ECO:0007669"/>
    <property type="project" value="UniProtKB-EC"/>
</dbReference>
<dbReference type="PANTHER" id="PTHR45625:SF1">
    <property type="entry name" value="RING-TYPE E3 UBIQUITIN-PROTEIN LIGASE PPIL2"/>
    <property type="match status" value="1"/>
</dbReference>
<dbReference type="GO" id="GO:0071013">
    <property type="term" value="C:catalytic step 2 spliceosome"/>
    <property type="evidence" value="ECO:0007669"/>
    <property type="project" value="TreeGrafter"/>
</dbReference>
<evidence type="ECO:0000256" key="3">
    <source>
        <dbReference type="ARBA" id="ARBA00003697"/>
    </source>
</evidence>
<dbReference type="AlphaFoldDB" id="A0A165FQM0"/>
<dbReference type="InParanoid" id="A0A165FQM0"/>
<dbReference type="EMBL" id="KV423968">
    <property type="protein sequence ID" value="KZT57076.1"/>
    <property type="molecule type" value="Genomic_DNA"/>
</dbReference>
<dbReference type="InterPro" id="IPR003613">
    <property type="entry name" value="Ubox_domain"/>
</dbReference>
<dbReference type="PROSITE" id="PS51698">
    <property type="entry name" value="U_BOX"/>
    <property type="match status" value="1"/>
</dbReference>
<comment type="pathway">
    <text evidence="5">Protein modification; protein ubiquitination.</text>
</comment>
<dbReference type="Pfam" id="PF04641">
    <property type="entry name" value="Rtf2"/>
    <property type="match status" value="1"/>
</dbReference>
<accession>A0A165FQM0</accession>
<dbReference type="InterPro" id="IPR020892">
    <property type="entry name" value="Cyclophilin-type_PPIase_CS"/>
</dbReference>
<feature type="region of interest" description="Disordered" evidence="12">
    <location>
        <begin position="480"/>
        <end position="501"/>
    </location>
</feature>
<dbReference type="CDD" id="cd16663">
    <property type="entry name" value="RING-Ubox_PPIL2"/>
    <property type="match status" value="1"/>
</dbReference>
<comment type="catalytic activity">
    <reaction evidence="2">
        <text>[protein]-peptidylproline (omega=180) = [protein]-peptidylproline (omega=0)</text>
        <dbReference type="Rhea" id="RHEA:16237"/>
        <dbReference type="Rhea" id="RHEA-COMP:10747"/>
        <dbReference type="Rhea" id="RHEA-COMP:10748"/>
        <dbReference type="ChEBI" id="CHEBI:83833"/>
        <dbReference type="ChEBI" id="CHEBI:83834"/>
        <dbReference type="EC" id="5.2.1.8"/>
    </reaction>
</comment>
<dbReference type="InterPro" id="IPR026951">
    <property type="entry name" value="PPIL2_U-box_dom"/>
</dbReference>
<comment type="subcellular location">
    <subcellularLocation>
        <location evidence="4">Nucleus</location>
    </subcellularLocation>
</comment>
<comment type="function">
    <text evidence="3">May catalyze the cis-trans isomerization of proline imidic peptide bonds in oligopeptides thereby assisting the folding of proteins. May also function as a chaperone, playing a role in intracellular transport of proteins. May also have a protein ubiquitin ligase activity acting as an E3 ubiquitin protein ligase or as a ubiquitin-ubiquitin ligase promoting elongation of ubiquitin chains on proteins.</text>
</comment>
<keyword evidence="16" id="KW-1185">Reference proteome</keyword>
<evidence type="ECO:0000256" key="9">
    <source>
        <dbReference type="ARBA" id="ARBA00023110"/>
    </source>
</evidence>
<dbReference type="Pfam" id="PF00160">
    <property type="entry name" value="Pro_isomerase"/>
    <property type="match status" value="1"/>
</dbReference>
<keyword evidence="7" id="KW-0808">Transferase</keyword>
<reference evidence="15 16" key="1">
    <citation type="journal article" date="2016" name="Mol. Biol. Evol.">
        <title>Comparative Genomics of Early-Diverging Mushroom-Forming Fungi Provides Insights into the Origins of Lignocellulose Decay Capabilities.</title>
        <authorList>
            <person name="Nagy L.G."/>
            <person name="Riley R."/>
            <person name="Tritt A."/>
            <person name="Adam C."/>
            <person name="Daum C."/>
            <person name="Floudas D."/>
            <person name="Sun H."/>
            <person name="Yadav J.S."/>
            <person name="Pangilinan J."/>
            <person name="Larsson K.H."/>
            <person name="Matsuura K."/>
            <person name="Barry K."/>
            <person name="Labutti K."/>
            <person name="Kuo R."/>
            <person name="Ohm R.A."/>
            <person name="Bhattacharya S.S."/>
            <person name="Shirouzu T."/>
            <person name="Yoshinaga Y."/>
            <person name="Martin F.M."/>
            <person name="Grigoriev I.V."/>
            <person name="Hibbett D.S."/>
        </authorList>
    </citation>
    <scope>NUCLEOTIDE SEQUENCE [LARGE SCALE GENOMIC DNA]</scope>
    <source>
        <strain evidence="15 16">HHB12733</strain>
    </source>
</reference>
<feature type="compositionally biased region" description="Basic and acidic residues" evidence="12">
    <location>
        <begin position="480"/>
        <end position="496"/>
    </location>
</feature>
<dbReference type="SUPFAM" id="SSF50891">
    <property type="entry name" value="Cyclophilin-like"/>
    <property type="match status" value="1"/>
</dbReference>
<dbReference type="InterPro" id="IPR002130">
    <property type="entry name" value="Cyclophilin-type_PPIase_dom"/>
</dbReference>
<dbReference type="STRING" id="1353952.A0A165FQM0"/>
<evidence type="ECO:0000256" key="7">
    <source>
        <dbReference type="ARBA" id="ARBA00022679"/>
    </source>
</evidence>
<feature type="region of interest" description="Disordered" evidence="12">
    <location>
        <begin position="529"/>
        <end position="553"/>
    </location>
</feature>